<proteinExistence type="predicted"/>
<feature type="compositionally biased region" description="Low complexity" evidence="1">
    <location>
        <begin position="19"/>
        <end position="37"/>
    </location>
</feature>
<keyword evidence="3" id="KW-1185">Reference proteome</keyword>
<gene>
    <name evidence="2" type="ORF">CHLRE_08g373369v5</name>
</gene>
<dbReference type="RefSeq" id="XP_042922101.1">
    <property type="nucleotide sequence ID" value="XM_043065101.1"/>
</dbReference>
<dbReference type="GeneID" id="66054437"/>
<dbReference type="KEGG" id="cre:CHLRE_08g373369v5"/>
<dbReference type="AlphaFoldDB" id="A0A2K3DHH6"/>
<dbReference type="Gramene" id="PNW79976">
    <property type="protein sequence ID" value="PNW79976"/>
    <property type="gene ID" value="CHLRE_08g373369v5"/>
</dbReference>
<dbReference type="PaxDb" id="3055-EDO97903"/>
<dbReference type="InParanoid" id="A0A2K3DHH6"/>
<dbReference type="ExpressionAtlas" id="A0A2K3DHH6">
    <property type="expression patterns" value="differential"/>
</dbReference>
<feature type="compositionally biased region" description="Low complexity" evidence="1">
    <location>
        <begin position="507"/>
        <end position="537"/>
    </location>
</feature>
<accession>A0A2K3DHH6</accession>
<feature type="compositionally biased region" description="Pro residues" evidence="1">
    <location>
        <begin position="466"/>
        <end position="506"/>
    </location>
</feature>
<organism evidence="2 3">
    <name type="scientific">Chlamydomonas reinhardtii</name>
    <name type="common">Chlamydomonas smithii</name>
    <dbReference type="NCBI Taxonomy" id="3055"/>
    <lineage>
        <taxon>Eukaryota</taxon>
        <taxon>Viridiplantae</taxon>
        <taxon>Chlorophyta</taxon>
        <taxon>core chlorophytes</taxon>
        <taxon>Chlorophyceae</taxon>
        <taxon>CS clade</taxon>
        <taxon>Chlamydomonadales</taxon>
        <taxon>Chlamydomonadaceae</taxon>
        <taxon>Chlamydomonas</taxon>
    </lineage>
</organism>
<feature type="region of interest" description="Disordered" evidence="1">
    <location>
        <begin position="1"/>
        <end position="64"/>
    </location>
</feature>
<dbReference type="Proteomes" id="UP000006906">
    <property type="component" value="Chromosome 8"/>
</dbReference>
<dbReference type="STRING" id="3055.A0A2K3DHH6"/>
<feature type="region of interest" description="Disordered" evidence="1">
    <location>
        <begin position="446"/>
        <end position="537"/>
    </location>
</feature>
<name>A0A2K3DHH6_CHLRE</name>
<evidence type="ECO:0000313" key="3">
    <source>
        <dbReference type="Proteomes" id="UP000006906"/>
    </source>
</evidence>
<evidence type="ECO:0000256" key="1">
    <source>
        <dbReference type="SAM" id="MobiDB-lite"/>
    </source>
</evidence>
<dbReference type="EMBL" id="CM008969">
    <property type="protein sequence ID" value="PNW79976.1"/>
    <property type="molecule type" value="Genomic_DNA"/>
</dbReference>
<protein>
    <submittedName>
        <fullName evidence="2">Uncharacterized protein</fullName>
    </submittedName>
</protein>
<sequence>MGKKVYGAKGKNGGKHAAEAQLRQQHGPAPQQRPQQPGRGGPRRNPQQDERQVMQGGGRMPADINGVKDAITAAFPAGISKITPVKNGSFAITGSSEPVKYVDVEVRMPAELLAAALTRITLNPSSGLWYYPKGNDSLLPQRGFPGWSSRPHGTTSNDGGLLWCVCHTINAHNNTPADELYRQASLNIVAEVVAAGPANTAAEALHTIESALRTQPALALNAMIIQSARQPRSSENSIAAQTLLLRFTCSKQRKLAQASRLLLVDMGEGLVSLTFEESARPNGVSPRGHQQVSITSNSISTENGVAMSQLDAFATELADRLEQQRLILPQHLAIQNGASQAEAAQAPPLLHPNLIDTYVGNMQRGPLQLGSNTRHSIMSYPQQPAALPTLWRNPADAYAVAGNILDGAPILQPAVSADAKTENNATITRMAAADPRQEAFIYAITPEPAAGPDDNDDLDLGWAGPAAPPQPPLPQQQQPQPPQLPPPPQPPQPPQPLQPPQPPQLPLPQQQQQQQQQQQLQQHQQQQQQQQLQQPPQATHALYRHTNVPRRLVDMPPTIITGSLTSLHTLLWRV</sequence>
<reference evidence="2 3" key="1">
    <citation type="journal article" date="2007" name="Science">
        <title>The Chlamydomonas genome reveals the evolution of key animal and plant functions.</title>
        <authorList>
            <person name="Merchant S.S."/>
            <person name="Prochnik S.E."/>
            <person name="Vallon O."/>
            <person name="Harris E.H."/>
            <person name="Karpowicz S.J."/>
            <person name="Witman G.B."/>
            <person name="Terry A."/>
            <person name="Salamov A."/>
            <person name="Fritz-Laylin L.K."/>
            <person name="Marechal-Drouard L."/>
            <person name="Marshall W.F."/>
            <person name="Qu L.H."/>
            <person name="Nelson D.R."/>
            <person name="Sanderfoot A.A."/>
            <person name="Spalding M.H."/>
            <person name="Kapitonov V.V."/>
            <person name="Ren Q."/>
            <person name="Ferris P."/>
            <person name="Lindquist E."/>
            <person name="Shapiro H."/>
            <person name="Lucas S.M."/>
            <person name="Grimwood J."/>
            <person name="Schmutz J."/>
            <person name="Cardol P."/>
            <person name="Cerutti H."/>
            <person name="Chanfreau G."/>
            <person name="Chen C.L."/>
            <person name="Cognat V."/>
            <person name="Croft M.T."/>
            <person name="Dent R."/>
            <person name="Dutcher S."/>
            <person name="Fernandez E."/>
            <person name="Fukuzawa H."/>
            <person name="Gonzalez-Ballester D."/>
            <person name="Gonzalez-Halphen D."/>
            <person name="Hallmann A."/>
            <person name="Hanikenne M."/>
            <person name="Hippler M."/>
            <person name="Inwood W."/>
            <person name="Jabbari K."/>
            <person name="Kalanon M."/>
            <person name="Kuras R."/>
            <person name="Lefebvre P.A."/>
            <person name="Lemaire S.D."/>
            <person name="Lobanov A.V."/>
            <person name="Lohr M."/>
            <person name="Manuell A."/>
            <person name="Meier I."/>
            <person name="Mets L."/>
            <person name="Mittag M."/>
            <person name="Mittelmeier T."/>
            <person name="Moroney J.V."/>
            <person name="Moseley J."/>
            <person name="Napoli C."/>
            <person name="Nedelcu A.M."/>
            <person name="Niyogi K."/>
            <person name="Novoselov S.V."/>
            <person name="Paulsen I.T."/>
            <person name="Pazour G."/>
            <person name="Purton S."/>
            <person name="Ral J.P."/>
            <person name="Riano-Pachon D.M."/>
            <person name="Riekhof W."/>
            <person name="Rymarquis L."/>
            <person name="Schroda M."/>
            <person name="Stern D."/>
            <person name="Umen J."/>
            <person name="Willows R."/>
            <person name="Wilson N."/>
            <person name="Zimmer S.L."/>
            <person name="Allmer J."/>
            <person name="Balk J."/>
            <person name="Bisova K."/>
            <person name="Chen C.J."/>
            <person name="Elias M."/>
            <person name="Gendler K."/>
            <person name="Hauser C."/>
            <person name="Lamb M.R."/>
            <person name="Ledford H."/>
            <person name="Long J.C."/>
            <person name="Minagawa J."/>
            <person name="Page M.D."/>
            <person name="Pan J."/>
            <person name="Pootakham W."/>
            <person name="Roje S."/>
            <person name="Rose A."/>
            <person name="Stahlberg E."/>
            <person name="Terauchi A.M."/>
            <person name="Yang P."/>
            <person name="Ball S."/>
            <person name="Bowler C."/>
            <person name="Dieckmann C.L."/>
            <person name="Gladyshev V.N."/>
            <person name="Green P."/>
            <person name="Jorgensen R."/>
            <person name="Mayfield S."/>
            <person name="Mueller-Roeber B."/>
            <person name="Rajamani S."/>
            <person name="Sayre R.T."/>
            <person name="Brokstein P."/>
            <person name="Dubchak I."/>
            <person name="Goodstein D."/>
            <person name="Hornick L."/>
            <person name="Huang Y.W."/>
            <person name="Jhaveri J."/>
            <person name="Luo Y."/>
            <person name="Martinez D."/>
            <person name="Ngau W.C."/>
            <person name="Otillar B."/>
            <person name="Poliakov A."/>
            <person name="Porter A."/>
            <person name="Szajkowski L."/>
            <person name="Werner G."/>
            <person name="Zhou K."/>
            <person name="Grigoriev I.V."/>
            <person name="Rokhsar D.S."/>
            <person name="Grossman A.R."/>
        </authorList>
    </citation>
    <scope>NUCLEOTIDE SEQUENCE [LARGE SCALE GENOMIC DNA]</scope>
    <source>
        <strain evidence="3">CC-503</strain>
    </source>
</reference>
<evidence type="ECO:0000313" key="2">
    <source>
        <dbReference type="EMBL" id="PNW79976.1"/>
    </source>
</evidence>